<accession>A0A8S5TQ05</accession>
<organism evidence="1">
    <name type="scientific">Myoviridae sp. ctCXW4</name>
    <dbReference type="NCBI Taxonomy" id="2827669"/>
    <lineage>
        <taxon>Viruses</taxon>
        <taxon>Duplodnaviria</taxon>
        <taxon>Heunggongvirae</taxon>
        <taxon>Uroviricota</taxon>
        <taxon>Caudoviricetes</taxon>
    </lineage>
</organism>
<sequence length="148" mass="16828">MYDKTVTVFNKYTDKNDAIYWYPHVISGVTLITDKAANVAKTGLDTADTAILHVPFKVREGERIVCNLSYLTPKVWKTTENKENSITFSTGDIFLEGEYPETVIADEDYTSRMNKGFYDYLNKKMDNVFLITSVGSYTLIPHFEIGGK</sequence>
<name>A0A8S5TQ05_9CAUD</name>
<evidence type="ECO:0000313" key="1">
    <source>
        <dbReference type="EMBL" id="DAF65225.1"/>
    </source>
</evidence>
<reference evidence="1" key="1">
    <citation type="journal article" date="2021" name="Proc. Natl. Acad. Sci. U.S.A.">
        <title>A Catalog of Tens of Thousands of Viruses from Human Metagenomes Reveals Hidden Associations with Chronic Diseases.</title>
        <authorList>
            <person name="Tisza M.J."/>
            <person name="Buck C.B."/>
        </authorList>
    </citation>
    <scope>NUCLEOTIDE SEQUENCE</scope>
    <source>
        <strain evidence="1">CtCXW4</strain>
    </source>
</reference>
<protein>
    <submittedName>
        <fullName evidence="1">Uncharacterized protein</fullName>
    </submittedName>
</protein>
<proteinExistence type="predicted"/>
<dbReference type="EMBL" id="BK032876">
    <property type="protein sequence ID" value="DAF65225.1"/>
    <property type="molecule type" value="Genomic_DNA"/>
</dbReference>